<feature type="domain" description="EAL" evidence="1">
    <location>
        <begin position="159"/>
        <end position="412"/>
    </location>
</feature>
<dbReference type="EMBL" id="JACCJZ010000015">
    <property type="protein sequence ID" value="NYZ62738.1"/>
    <property type="molecule type" value="Genomic_DNA"/>
</dbReference>
<dbReference type="Gene3D" id="3.20.20.450">
    <property type="entry name" value="EAL domain"/>
    <property type="match status" value="1"/>
</dbReference>
<dbReference type="InterPro" id="IPR050706">
    <property type="entry name" value="Cyclic-di-GMP_PDE-like"/>
</dbReference>
<proteinExistence type="predicted"/>
<dbReference type="InterPro" id="IPR029787">
    <property type="entry name" value="Nucleotide_cyclase"/>
</dbReference>
<reference evidence="3 4" key="1">
    <citation type="submission" date="2020-07" db="EMBL/GenBank/DDBJ databases">
        <title>isolation of Luteimonas sp. SJ-16.</title>
        <authorList>
            <person name="Huang X.-X."/>
            <person name="Xu L."/>
            <person name="Sun J.-Q."/>
        </authorList>
    </citation>
    <scope>NUCLEOTIDE SEQUENCE [LARGE SCALE GENOMIC DNA]</scope>
    <source>
        <strain evidence="3 4">SJ-16</strain>
    </source>
</reference>
<name>A0A7Z0TZZ1_9GAMM</name>
<evidence type="ECO:0000259" key="2">
    <source>
        <dbReference type="PROSITE" id="PS50887"/>
    </source>
</evidence>
<comment type="caution">
    <text evidence="3">The sequence shown here is derived from an EMBL/GenBank/DDBJ whole genome shotgun (WGS) entry which is preliminary data.</text>
</comment>
<dbReference type="PROSITE" id="PS50887">
    <property type="entry name" value="GGDEF"/>
    <property type="match status" value="1"/>
</dbReference>
<evidence type="ECO:0000313" key="4">
    <source>
        <dbReference type="Proteomes" id="UP000589896"/>
    </source>
</evidence>
<dbReference type="Proteomes" id="UP000589896">
    <property type="component" value="Unassembled WGS sequence"/>
</dbReference>
<accession>A0A7Z0TZZ1</accession>
<dbReference type="InterPro" id="IPR000160">
    <property type="entry name" value="GGDEF_dom"/>
</dbReference>
<dbReference type="InterPro" id="IPR035919">
    <property type="entry name" value="EAL_sf"/>
</dbReference>
<dbReference type="SMART" id="SM00052">
    <property type="entry name" value="EAL"/>
    <property type="match status" value="1"/>
</dbReference>
<dbReference type="InterPro" id="IPR001633">
    <property type="entry name" value="EAL_dom"/>
</dbReference>
<dbReference type="RefSeq" id="WP_180544968.1">
    <property type="nucleotide sequence ID" value="NZ_JACCJZ010000015.1"/>
</dbReference>
<dbReference type="AlphaFoldDB" id="A0A7Z0TZZ1"/>
<dbReference type="Pfam" id="PF00990">
    <property type="entry name" value="GGDEF"/>
    <property type="match status" value="1"/>
</dbReference>
<dbReference type="NCBIfam" id="TIGR00254">
    <property type="entry name" value="GGDEF"/>
    <property type="match status" value="1"/>
</dbReference>
<dbReference type="Gene3D" id="3.30.70.270">
    <property type="match status" value="1"/>
</dbReference>
<dbReference type="CDD" id="cd01948">
    <property type="entry name" value="EAL"/>
    <property type="match status" value="1"/>
</dbReference>
<evidence type="ECO:0000259" key="1">
    <source>
        <dbReference type="PROSITE" id="PS50883"/>
    </source>
</evidence>
<evidence type="ECO:0000313" key="3">
    <source>
        <dbReference type="EMBL" id="NYZ62738.1"/>
    </source>
</evidence>
<dbReference type="SMART" id="SM00267">
    <property type="entry name" value="GGDEF"/>
    <property type="match status" value="1"/>
</dbReference>
<organism evidence="3 4">
    <name type="scientific">Luteimonas deserti</name>
    <dbReference type="NCBI Taxonomy" id="2752306"/>
    <lineage>
        <taxon>Bacteria</taxon>
        <taxon>Pseudomonadati</taxon>
        <taxon>Pseudomonadota</taxon>
        <taxon>Gammaproteobacteria</taxon>
        <taxon>Lysobacterales</taxon>
        <taxon>Lysobacteraceae</taxon>
        <taxon>Luteimonas</taxon>
    </lineage>
</organism>
<dbReference type="SUPFAM" id="SSF55073">
    <property type="entry name" value="Nucleotide cyclase"/>
    <property type="match status" value="1"/>
</dbReference>
<dbReference type="SUPFAM" id="SSF141868">
    <property type="entry name" value="EAL domain-like"/>
    <property type="match status" value="1"/>
</dbReference>
<dbReference type="PANTHER" id="PTHR33121:SF70">
    <property type="entry name" value="SIGNALING PROTEIN YKOW"/>
    <property type="match status" value="1"/>
</dbReference>
<dbReference type="PROSITE" id="PS50883">
    <property type="entry name" value="EAL"/>
    <property type="match status" value="1"/>
</dbReference>
<dbReference type="Pfam" id="PF00563">
    <property type="entry name" value="EAL"/>
    <property type="match status" value="1"/>
</dbReference>
<dbReference type="GO" id="GO:0071111">
    <property type="term" value="F:cyclic-guanylate-specific phosphodiesterase activity"/>
    <property type="evidence" value="ECO:0007669"/>
    <property type="project" value="InterPro"/>
</dbReference>
<feature type="domain" description="GGDEF" evidence="2">
    <location>
        <begin position="22"/>
        <end position="154"/>
    </location>
</feature>
<dbReference type="InterPro" id="IPR043128">
    <property type="entry name" value="Rev_trsase/Diguanyl_cyclase"/>
</dbReference>
<protein>
    <submittedName>
        <fullName evidence="3">EAL domain-containing protein</fullName>
    </submittedName>
</protein>
<gene>
    <name evidence="3" type="ORF">H0E82_08170</name>
</gene>
<sequence>MLNRAQAFEEIARLRAQACGELPAAVLLVRVQRMRDVELSFGYDVADALAAHLERTVAEALRPGDTCLRVGESDLLVLLPALRGRAHAALAATKIVRALQVPFPAGDGDVHPLVVVGIAMCPEDGESPEQLCRRADRACDEAQRSIERIAFWSAPAVPLEAIQTALRGAIAENQLQLHLQPLTCLADGRIACYEALSRWTHPELGAVPPALFVDVAERSGQIGDLTRWTLNVGLRHLAELRQVDPGIRVAINLSVEVLQLPGFVDQVFDLMRLWNVPGTALELEVTESALMRDMAQCEQLLATLRAGGVRISIDDFGTGYSSLAYLHRLPVDTLKIDRSFIRDMEGEERAQRLVGTMIDLAHDLGLSVVAEGVEQPAALARLAELGCDFAQGFLIGRPAPAEMIVAGARAASGVEPPHTA</sequence>
<dbReference type="PANTHER" id="PTHR33121">
    <property type="entry name" value="CYCLIC DI-GMP PHOSPHODIESTERASE PDEF"/>
    <property type="match status" value="1"/>
</dbReference>
<keyword evidence="4" id="KW-1185">Reference proteome</keyword>